<sequence>MNKSAKSLFKGMAKKRKEANKSKELQVYKETKKFVNENFQLMEPSAPMEEPSGGEFNIELEFRIDLTMKDIQDMQDLISVLPNLKEEFVGTIFMWRLFSKLVNTAILSLGESSLIHETDNPIKASYSASRVVCFQSGNSKPSEKGKESYKQSFSWLTPNGGRFMIGGSVNYKTTLTEAPYLEEALHPDPRNFYEAYINRSPNKSKRL</sequence>
<evidence type="ECO:0000313" key="2">
    <source>
        <dbReference type="EMBL" id="QMP82359.1"/>
    </source>
</evidence>
<evidence type="ECO:0000256" key="1">
    <source>
        <dbReference type="SAM" id="MobiDB-lite"/>
    </source>
</evidence>
<proteinExistence type="predicted"/>
<name>A0A7D7F1D1_9RHAB</name>
<protein>
    <submittedName>
        <fullName evidence="2">Uncharacterized protein</fullName>
    </submittedName>
</protein>
<dbReference type="EMBL" id="MT153550">
    <property type="protein sequence ID" value="QMP82359.1"/>
    <property type="molecule type" value="Viral_cRNA"/>
</dbReference>
<feature type="region of interest" description="Disordered" evidence="1">
    <location>
        <begin position="1"/>
        <end position="22"/>
    </location>
</feature>
<accession>A0A7D7F1D1</accession>
<organism evidence="2">
    <name type="scientific">Hymenopteran almendra-related virus OKIAV1</name>
    <dbReference type="NCBI Taxonomy" id="2746366"/>
    <lineage>
        <taxon>Viruses</taxon>
        <taxon>Riboviria</taxon>
        <taxon>Orthornavirae</taxon>
        <taxon>Negarnaviricota</taxon>
        <taxon>Haploviricotina</taxon>
        <taxon>Monjiviricetes</taxon>
        <taxon>Mononegavirales</taxon>
        <taxon>Rhabdoviridae</taxon>
        <taxon>Alpharhabdovirinae</taxon>
        <taxon>Almendravirus</taxon>
    </lineage>
</organism>
<reference evidence="2" key="2">
    <citation type="submission" date="2020-03" db="EMBL/GenBank/DDBJ databases">
        <authorList>
            <person name="Kafer S."/>
            <person name="Paraskevopoulou S."/>
            <person name="Zirkel F."/>
            <person name="Wieseke N."/>
            <person name="Donath A."/>
            <person name="Petersen M."/>
            <person name="Jones T.C."/>
            <person name="Liu S."/>
            <person name="Zhou X."/>
            <person name="Middendorf M."/>
            <person name="Junglen S."/>
            <person name="Misof B."/>
            <person name="Drosten C."/>
        </authorList>
    </citation>
    <scope>NUCLEOTIDE SEQUENCE</scope>
    <source>
        <strain evidence="2">OKIAV1</strain>
    </source>
</reference>
<reference evidence="2" key="1">
    <citation type="journal article" date="2019" name="PLoS Pathog.">
        <title>Re-assessing the diversity of negative strand RNA viruses in insects.</title>
        <authorList>
            <person name="Kafer S."/>
            <person name="Paraskevopoulou S."/>
            <person name="Zirkel F."/>
            <person name="Wieseke N."/>
            <person name="Donath A."/>
            <person name="Petersen M."/>
            <person name="Jones T.C."/>
            <person name="Liu S."/>
            <person name="Zhou X."/>
            <person name="Middendorf M."/>
            <person name="Junglen S."/>
            <person name="Misof B."/>
            <person name="Drosten C."/>
        </authorList>
    </citation>
    <scope>NUCLEOTIDE SEQUENCE</scope>
    <source>
        <strain evidence="2">OKIAV1</strain>
    </source>
</reference>